<sequence length="521" mass="58433">MAGKVKNLLNRDGRYFSRIVVPRELRPFLDNKTELREALGPDRRAALARHATALAGLQAQIAVAERKAKIARGERITPGRYPLPVDQIALRNYNERLSFDDLLRNSGPRWTSVGIDDLHVALLRDGIAGKLNDAALERLVGERIDRYRSLGNTTVVNGSDEWRTLARALCMSELEALARVAERDEGDFAGKPENPMLAKAVEVDEIAADVSEAEFNNLTFEAVIQEKERLTGMGLGGNEKSASTLEKYRQTVHDFEHHRRSKKVASVTLEEGEAWRNAMLEAGKLSRKTIRDKLAAIRAILTWGQEQCRGKLFPAIPKGTPFDYLELPVAEVKDSADRTYTLEQARKVLEAARAEVARPNFRWIPWLLAHSGMRVGEALQLERADVVELEGNWFMHIRVGDGRTTKTRKGRKVPIHQALVAEGFIEWIKERPAGKLFPGTFQDQRLREWIKEGPLKDVDNAPPPNHGFRHLFEDALFGGVSNKAALYITGRSSGSSADDYGGSDVKLLELANQMRNVRHFL</sequence>
<dbReference type="PROSITE" id="PS51900">
    <property type="entry name" value="CB"/>
    <property type="match status" value="1"/>
</dbReference>
<feature type="domain" description="Core-binding (CB)" evidence="8">
    <location>
        <begin position="218"/>
        <end position="305"/>
    </location>
</feature>
<evidence type="ECO:0000259" key="7">
    <source>
        <dbReference type="PROSITE" id="PS51898"/>
    </source>
</evidence>
<accession>W6RBD0</accession>
<dbReference type="InterPro" id="IPR050090">
    <property type="entry name" value="Tyrosine_recombinase_XerCD"/>
</dbReference>
<dbReference type="GO" id="GO:0015074">
    <property type="term" value="P:DNA integration"/>
    <property type="evidence" value="ECO:0007669"/>
    <property type="project" value="UniProtKB-KW"/>
</dbReference>
<dbReference type="eggNOG" id="COG4974">
    <property type="taxonomic scope" value="Bacteria"/>
</dbReference>
<dbReference type="GO" id="GO:0006310">
    <property type="term" value="P:DNA recombination"/>
    <property type="evidence" value="ECO:0007669"/>
    <property type="project" value="UniProtKB-KW"/>
</dbReference>
<dbReference type="Proteomes" id="UP000019443">
    <property type="component" value="Chromosome"/>
</dbReference>
<evidence type="ECO:0000259" key="8">
    <source>
        <dbReference type="PROSITE" id="PS51900"/>
    </source>
</evidence>
<proteinExistence type="inferred from homology"/>
<reference evidence="9" key="1">
    <citation type="submission" date="2013-11" db="EMBL/GenBank/DDBJ databases">
        <title>Draft genome sequence of the broad-host-range Rhizobium sp. LPU83 strain, a member of the low-genetic diversity Oregon-like Rhizobium sp. group.</title>
        <authorList>
            <person name="Wibberg D."/>
            <person name="Puehler A."/>
            <person name="Schlueter A."/>
        </authorList>
    </citation>
    <scope>NUCLEOTIDE SEQUENCE [LARGE SCALE GENOMIC DNA]</scope>
    <source>
        <strain evidence="9">LPU83</strain>
    </source>
</reference>
<keyword evidence="6" id="KW-0175">Coiled coil</keyword>
<dbReference type="KEGG" id="rhl:LPU83_1971"/>
<comment type="similarity">
    <text evidence="1">Belongs to the 'phage' integrase family.</text>
</comment>
<dbReference type="InterPro" id="IPR013762">
    <property type="entry name" value="Integrase-like_cat_sf"/>
</dbReference>
<dbReference type="InterPro" id="IPR002104">
    <property type="entry name" value="Integrase_catalytic"/>
</dbReference>
<dbReference type="PROSITE" id="PS51898">
    <property type="entry name" value="TYR_RECOMBINASE"/>
    <property type="match status" value="1"/>
</dbReference>
<dbReference type="Gene3D" id="1.10.150.130">
    <property type="match status" value="1"/>
</dbReference>
<evidence type="ECO:0000256" key="4">
    <source>
        <dbReference type="ARBA" id="ARBA00023172"/>
    </source>
</evidence>
<dbReference type="RefSeq" id="WP_024314038.1">
    <property type="nucleotide sequence ID" value="NZ_ATTO01000008.1"/>
</dbReference>
<feature type="coiled-coil region" evidence="6">
    <location>
        <begin position="47"/>
        <end position="74"/>
    </location>
</feature>
<dbReference type="PANTHER" id="PTHR30349:SF64">
    <property type="entry name" value="PROPHAGE INTEGRASE INTD-RELATED"/>
    <property type="match status" value="1"/>
</dbReference>
<keyword evidence="4" id="KW-0233">DNA recombination</keyword>
<keyword evidence="2" id="KW-0229">DNA integration</keyword>
<name>W6RBD0_9HYPH</name>
<evidence type="ECO:0000256" key="2">
    <source>
        <dbReference type="ARBA" id="ARBA00022908"/>
    </source>
</evidence>
<evidence type="ECO:0000313" key="10">
    <source>
        <dbReference type="Proteomes" id="UP000019443"/>
    </source>
</evidence>
<gene>
    <name evidence="9" type="primary">xerD1</name>
    <name evidence="9" type="ORF">LPU83_1971</name>
</gene>
<dbReference type="AlphaFoldDB" id="W6RBD0"/>
<dbReference type="InterPro" id="IPR010998">
    <property type="entry name" value="Integrase_recombinase_N"/>
</dbReference>
<evidence type="ECO:0000256" key="5">
    <source>
        <dbReference type="PROSITE-ProRule" id="PRU01248"/>
    </source>
</evidence>
<dbReference type="HOGENOM" id="CLU_022238_2_0_5"/>
<dbReference type="Pfam" id="PF02899">
    <property type="entry name" value="Phage_int_SAM_1"/>
    <property type="match status" value="1"/>
</dbReference>
<evidence type="ECO:0000256" key="6">
    <source>
        <dbReference type="SAM" id="Coils"/>
    </source>
</evidence>
<dbReference type="InterPro" id="IPR011010">
    <property type="entry name" value="DNA_brk_join_enz"/>
</dbReference>
<keyword evidence="10" id="KW-1185">Reference proteome</keyword>
<dbReference type="PATRIC" id="fig|348824.6.peg.2121"/>
<feature type="domain" description="Tyr recombinase" evidence="7">
    <location>
        <begin position="335"/>
        <end position="521"/>
    </location>
</feature>
<dbReference type="SUPFAM" id="SSF56349">
    <property type="entry name" value="DNA breaking-rejoining enzymes"/>
    <property type="match status" value="1"/>
</dbReference>
<dbReference type="Gene3D" id="1.10.443.10">
    <property type="entry name" value="Intergrase catalytic core"/>
    <property type="match status" value="1"/>
</dbReference>
<dbReference type="InterPro" id="IPR044068">
    <property type="entry name" value="CB"/>
</dbReference>
<keyword evidence="3 5" id="KW-0238">DNA-binding</keyword>
<evidence type="ECO:0000313" key="9">
    <source>
        <dbReference type="EMBL" id="CDM57630.1"/>
    </source>
</evidence>
<evidence type="ECO:0000256" key="1">
    <source>
        <dbReference type="ARBA" id="ARBA00008857"/>
    </source>
</evidence>
<dbReference type="EMBL" id="HG916852">
    <property type="protein sequence ID" value="CDM57630.1"/>
    <property type="molecule type" value="Genomic_DNA"/>
</dbReference>
<dbReference type="PANTHER" id="PTHR30349">
    <property type="entry name" value="PHAGE INTEGRASE-RELATED"/>
    <property type="match status" value="1"/>
</dbReference>
<evidence type="ECO:0000256" key="3">
    <source>
        <dbReference type="ARBA" id="ARBA00023125"/>
    </source>
</evidence>
<protein>
    <submittedName>
        <fullName evidence="9">Tyrosine recombinase xerD</fullName>
    </submittedName>
</protein>
<dbReference type="InterPro" id="IPR004107">
    <property type="entry name" value="Integrase_SAM-like_N"/>
</dbReference>
<organism evidence="9 10">
    <name type="scientific">Rhizobium favelukesii</name>
    <dbReference type="NCBI Taxonomy" id="348824"/>
    <lineage>
        <taxon>Bacteria</taxon>
        <taxon>Pseudomonadati</taxon>
        <taxon>Pseudomonadota</taxon>
        <taxon>Alphaproteobacteria</taxon>
        <taxon>Hyphomicrobiales</taxon>
        <taxon>Rhizobiaceae</taxon>
        <taxon>Rhizobium/Agrobacterium group</taxon>
        <taxon>Rhizobium</taxon>
    </lineage>
</organism>
<dbReference type="GO" id="GO:0003677">
    <property type="term" value="F:DNA binding"/>
    <property type="evidence" value="ECO:0007669"/>
    <property type="project" value="UniProtKB-UniRule"/>
</dbReference>